<keyword evidence="2" id="KW-0805">Transcription regulation</keyword>
<keyword evidence="3" id="KW-0238">DNA-binding</keyword>
<evidence type="ECO:0000313" key="6">
    <source>
        <dbReference type="EMBL" id="MDT0398317.1"/>
    </source>
</evidence>
<dbReference type="EMBL" id="JAVRFA010000047">
    <property type="protein sequence ID" value="MDT0398317.1"/>
    <property type="molecule type" value="Genomic_DNA"/>
</dbReference>
<dbReference type="InterPro" id="IPR005119">
    <property type="entry name" value="LysR_subst-bd"/>
</dbReference>
<dbReference type="PANTHER" id="PTHR30537:SF5">
    <property type="entry name" value="HTH-TYPE TRANSCRIPTIONAL ACTIVATOR TTDR-RELATED"/>
    <property type="match status" value="1"/>
</dbReference>
<evidence type="ECO:0000256" key="4">
    <source>
        <dbReference type="ARBA" id="ARBA00023163"/>
    </source>
</evidence>
<accession>A0ABU2Q2N4</accession>
<organism evidence="6 7">
    <name type="scientific">Streptomyces edwardsiae</name>
    <dbReference type="NCBI Taxonomy" id="3075527"/>
    <lineage>
        <taxon>Bacteria</taxon>
        <taxon>Bacillati</taxon>
        <taxon>Actinomycetota</taxon>
        <taxon>Actinomycetes</taxon>
        <taxon>Kitasatosporales</taxon>
        <taxon>Streptomycetaceae</taxon>
        <taxon>Streptomyces</taxon>
    </lineage>
</organism>
<evidence type="ECO:0000256" key="3">
    <source>
        <dbReference type="ARBA" id="ARBA00023125"/>
    </source>
</evidence>
<protein>
    <submittedName>
        <fullName evidence="6">LysR family transcriptional regulator</fullName>
    </submittedName>
</protein>
<evidence type="ECO:0000313" key="7">
    <source>
        <dbReference type="Proteomes" id="UP001183881"/>
    </source>
</evidence>
<gene>
    <name evidence="6" type="ORF">RM705_26980</name>
</gene>
<keyword evidence="7" id="KW-1185">Reference proteome</keyword>
<feature type="domain" description="HTH lysR-type" evidence="5">
    <location>
        <begin position="1"/>
        <end position="60"/>
    </location>
</feature>
<dbReference type="InterPro" id="IPR036390">
    <property type="entry name" value="WH_DNA-bd_sf"/>
</dbReference>
<dbReference type="Gene3D" id="3.40.190.290">
    <property type="match status" value="1"/>
</dbReference>
<dbReference type="PANTHER" id="PTHR30537">
    <property type="entry name" value="HTH-TYPE TRANSCRIPTIONAL REGULATOR"/>
    <property type="match status" value="1"/>
</dbReference>
<dbReference type="Pfam" id="PF00126">
    <property type="entry name" value="HTH_1"/>
    <property type="match status" value="1"/>
</dbReference>
<dbReference type="InterPro" id="IPR058163">
    <property type="entry name" value="LysR-type_TF_proteobact-type"/>
</dbReference>
<evidence type="ECO:0000256" key="1">
    <source>
        <dbReference type="ARBA" id="ARBA00009437"/>
    </source>
</evidence>
<sequence length="301" mass="33422">MNTSIDDLRFFQAVAASETLTAAARRLGSSLPVVSKRLSALERRLDVRLVQRGTRRLVLTSEGTLYARGLDSILARLRELEDIVTEGSGELRGSLVVQTTLGLGRDHVAPLVAQFAARHPHLQVQLHTSALPLRPHRREFDVAVHVGSPSDSSLRMRRLAKNRRVPCAAPSYLERRGTPERVEDLAHHDCIVLRENEGDYALWRFGEGGDVRQVRVRGSLSSNDGGIVTDWALQGRGVIMRSEWHVRPHVESGALVRVLPRVPTPAADVYALYEDDGHVPRRVTELIEHLAAGLPDRLGRN</sequence>
<comment type="caution">
    <text evidence="6">The sequence shown here is derived from an EMBL/GenBank/DDBJ whole genome shotgun (WGS) entry which is preliminary data.</text>
</comment>
<dbReference type="Pfam" id="PF03466">
    <property type="entry name" value="LysR_substrate"/>
    <property type="match status" value="1"/>
</dbReference>
<dbReference type="PROSITE" id="PS50931">
    <property type="entry name" value="HTH_LYSR"/>
    <property type="match status" value="1"/>
</dbReference>
<dbReference type="RefSeq" id="WP_311647166.1">
    <property type="nucleotide sequence ID" value="NZ_JAVRFA010000047.1"/>
</dbReference>
<dbReference type="Gene3D" id="1.10.10.10">
    <property type="entry name" value="Winged helix-like DNA-binding domain superfamily/Winged helix DNA-binding domain"/>
    <property type="match status" value="1"/>
</dbReference>
<evidence type="ECO:0000256" key="2">
    <source>
        <dbReference type="ARBA" id="ARBA00023015"/>
    </source>
</evidence>
<comment type="similarity">
    <text evidence="1">Belongs to the LysR transcriptional regulatory family.</text>
</comment>
<keyword evidence="4" id="KW-0804">Transcription</keyword>
<dbReference type="InterPro" id="IPR036388">
    <property type="entry name" value="WH-like_DNA-bd_sf"/>
</dbReference>
<dbReference type="SUPFAM" id="SSF53850">
    <property type="entry name" value="Periplasmic binding protein-like II"/>
    <property type="match status" value="1"/>
</dbReference>
<dbReference type="SUPFAM" id="SSF46785">
    <property type="entry name" value="Winged helix' DNA-binding domain"/>
    <property type="match status" value="1"/>
</dbReference>
<proteinExistence type="inferred from homology"/>
<reference evidence="7" key="1">
    <citation type="submission" date="2023-07" db="EMBL/GenBank/DDBJ databases">
        <title>30 novel species of actinomycetes from the DSMZ collection.</title>
        <authorList>
            <person name="Nouioui I."/>
        </authorList>
    </citation>
    <scope>NUCLEOTIDE SEQUENCE [LARGE SCALE GENOMIC DNA]</scope>
    <source>
        <strain evidence="7">DSM 41636</strain>
    </source>
</reference>
<name>A0ABU2Q2N4_9ACTN</name>
<dbReference type="InterPro" id="IPR000847">
    <property type="entry name" value="LysR_HTH_N"/>
</dbReference>
<evidence type="ECO:0000259" key="5">
    <source>
        <dbReference type="PROSITE" id="PS50931"/>
    </source>
</evidence>
<dbReference type="Proteomes" id="UP001183881">
    <property type="component" value="Unassembled WGS sequence"/>
</dbReference>